<evidence type="ECO:0000256" key="1">
    <source>
        <dbReference type="SAM" id="MobiDB-lite"/>
    </source>
</evidence>
<proteinExistence type="predicted"/>
<protein>
    <submittedName>
        <fullName evidence="2">Uncharacterized protein</fullName>
    </submittedName>
</protein>
<reference evidence="2 3" key="1">
    <citation type="journal article" date="2019" name="Int. J. Syst. Evol. Microbiol.">
        <title>The Global Catalogue of Microorganisms (GCM) 10K type strain sequencing project: providing services to taxonomists for standard genome sequencing and annotation.</title>
        <authorList>
            <consortium name="The Broad Institute Genomics Platform"/>
            <consortium name="The Broad Institute Genome Sequencing Center for Infectious Disease"/>
            <person name="Wu L."/>
            <person name="Ma J."/>
        </authorList>
    </citation>
    <scope>NUCLEOTIDE SEQUENCE [LARGE SCALE GENOMIC DNA]</scope>
    <source>
        <strain evidence="2 3">JCM 19585</strain>
    </source>
</reference>
<dbReference type="Proteomes" id="UP000628840">
    <property type="component" value="Unassembled WGS sequence"/>
</dbReference>
<accession>A0A830EUI3</accession>
<evidence type="ECO:0000313" key="2">
    <source>
        <dbReference type="EMBL" id="GGL25949.1"/>
    </source>
</evidence>
<comment type="caution">
    <text evidence="2">The sequence shown here is derived from an EMBL/GenBank/DDBJ whole genome shotgun (WGS) entry which is preliminary data.</text>
</comment>
<sequence length="112" mass="12420">MYDNAIGGLEGPADDGESRRLVTDGGETTMHRVPDIEEVEAARDDLEAVDAVRSVEARPSDSPRGIFVDFPEFNTTDCIYQVRQKHGLFISRVDKKEDGSFGVWLLFTEGAK</sequence>
<dbReference type="EMBL" id="BMPF01000001">
    <property type="protein sequence ID" value="GGL25949.1"/>
    <property type="molecule type" value="Genomic_DNA"/>
</dbReference>
<organism evidence="2 3">
    <name type="scientific">Halarchaeum grantii</name>
    <dbReference type="NCBI Taxonomy" id="1193105"/>
    <lineage>
        <taxon>Archaea</taxon>
        <taxon>Methanobacteriati</taxon>
        <taxon>Methanobacteriota</taxon>
        <taxon>Stenosarchaea group</taxon>
        <taxon>Halobacteria</taxon>
        <taxon>Halobacteriales</taxon>
        <taxon>Halobacteriaceae</taxon>
    </lineage>
</organism>
<name>A0A830EUI3_9EURY</name>
<dbReference type="AlphaFoldDB" id="A0A830EUI3"/>
<gene>
    <name evidence="2" type="ORF">GCM10009037_06980</name>
</gene>
<feature type="region of interest" description="Disordered" evidence="1">
    <location>
        <begin position="1"/>
        <end position="39"/>
    </location>
</feature>
<keyword evidence="3" id="KW-1185">Reference proteome</keyword>
<feature type="compositionally biased region" description="Basic and acidic residues" evidence="1">
    <location>
        <begin position="29"/>
        <end position="39"/>
    </location>
</feature>
<evidence type="ECO:0000313" key="3">
    <source>
        <dbReference type="Proteomes" id="UP000628840"/>
    </source>
</evidence>